<dbReference type="AlphaFoldDB" id="A0A5Q4VDD3"/>
<evidence type="ECO:0000256" key="1">
    <source>
        <dbReference type="SAM" id="MobiDB-lite"/>
    </source>
</evidence>
<proteinExistence type="predicted"/>
<organism evidence="2 3">
    <name type="scientific">Desulfobotulus mexicanus</name>
    <dbReference type="NCBI Taxonomy" id="2586642"/>
    <lineage>
        <taxon>Bacteria</taxon>
        <taxon>Pseudomonadati</taxon>
        <taxon>Thermodesulfobacteriota</taxon>
        <taxon>Desulfobacteria</taxon>
        <taxon>Desulfobacterales</taxon>
        <taxon>Desulfobacteraceae</taxon>
        <taxon>Desulfobotulus</taxon>
    </lineage>
</organism>
<reference evidence="2 3" key="1">
    <citation type="submission" date="2019-06" db="EMBL/GenBank/DDBJ databases">
        <title>Desulfobotulus mexicanus sp. nov., a novel sulfate-reducing bacterium isolated from the sediment of an alkaline crater lake in Mexico.</title>
        <authorList>
            <person name="Hirschler-Rea A."/>
        </authorList>
    </citation>
    <scope>NUCLEOTIDE SEQUENCE [LARGE SCALE GENOMIC DNA]</scope>
    <source>
        <strain evidence="2 3">PAR22N</strain>
    </source>
</reference>
<sequence length="59" mass="6203">MKKTEDAGRAEKIEGPKAGSPNLDAIARVLVENQSAAIHEVNDSMEPGQVNGGEGEVKE</sequence>
<keyword evidence="3" id="KW-1185">Reference proteome</keyword>
<dbReference type="EMBL" id="VDMB01000002">
    <property type="protein sequence ID" value="TYT75714.1"/>
    <property type="molecule type" value="Genomic_DNA"/>
</dbReference>
<feature type="region of interest" description="Disordered" evidence="1">
    <location>
        <begin position="1"/>
        <end position="22"/>
    </location>
</feature>
<evidence type="ECO:0000313" key="2">
    <source>
        <dbReference type="EMBL" id="TYT75714.1"/>
    </source>
</evidence>
<accession>A0A5Q4VDD3</accession>
<name>A0A5Q4VDD3_9BACT</name>
<dbReference type="RefSeq" id="WP_139445795.1">
    <property type="nucleotide sequence ID" value="NZ_VDMB01000002.1"/>
</dbReference>
<gene>
    <name evidence="2" type="ORF">FIM25_02070</name>
</gene>
<comment type="caution">
    <text evidence="2">The sequence shown here is derived from an EMBL/GenBank/DDBJ whole genome shotgun (WGS) entry which is preliminary data.</text>
</comment>
<protein>
    <submittedName>
        <fullName evidence="2">Uncharacterized protein</fullName>
    </submittedName>
</protein>
<feature type="compositionally biased region" description="Basic and acidic residues" evidence="1">
    <location>
        <begin position="1"/>
        <end position="15"/>
    </location>
</feature>
<dbReference type="Proteomes" id="UP000321899">
    <property type="component" value="Unassembled WGS sequence"/>
</dbReference>
<evidence type="ECO:0000313" key="3">
    <source>
        <dbReference type="Proteomes" id="UP000321899"/>
    </source>
</evidence>